<feature type="chain" id="PRO_5040107331" evidence="2">
    <location>
        <begin position="20"/>
        <end position="235"/>
    </location>
</feature>
<proteinExistence type="predicted"/>
<keyword evidence="2" id="KW-0732">Signal</keyword>
<dbReference type="AlphaFoldDB" id="A0A9P1M808"/>
<sequence>MKLPTSLFALLSHALVASASYYWDVARVGTVDSFTWTPPFPGDGSALVGYTSCESKAYFNGTQYKYIDLNEGDDRELVLMEYKDVPEAARDWIEAQMKDEALRAKRFMTILGKPGADGRAPPTRISKTCPREQDGSKCENELKNLDQYVAPVVDDKGVLAWAHTLTRPDRDVGKRDVSFEVDARYVIETEEGRAARVFWEKAHAMGRRAERKRVRDERQGKRELKQAQRSDKDEL</sequence>
<keyword evidence="4" id="KW-1185">Reference proteome</keyword>
<name>A0A9P1M808_9PEZI</name>
<evidence type="ECO:0000313" key="3">
    <source>
        <dbReference type="EMBL" id="CAI4213102.1"/>
    </source>
</evidence>
<evidence type="ECO:0000313" key="4">
    <source>
        <dbReference type="Proteomes" id="UP000838763"/>
    </source>
</evidence>
<evidence type="ECO:0000256" key="1">
    <source>
        <dbReference type="SAM" id="MobiDB-lite"/>
    </source>
</evidence>
<accession>A0A9P1M808</accession>
<dbReference type="OrthoDB" id="4359806at2759"/>
<reference evidence="3" key="1">
    <citation type="submission" date="2022-11" db="EMBL/GenBank/DDBJ databases">
        <authorList>
            <person name="Scott C."/>
            <person name="Bruce N."/>
        </authorList>
    </citation>
    <scope>NUCLEOTIDE SEQUENCE</scope>
</reference>
<protein>
    <submittedName>
        <fullName evidence="3">Uncharacterized protein</fullName>
    </submittedName>
</protein>
<comment type="caution">
    <text evidence="3">The sequence shown here is derived from an EMBL/GenBank/DDBJ whole genome shotgun (WGS) entry which is preliminary data.</text>
</comment>
<dbReference type="EMBL" id="CALLCH030000007">
    <property type="protein sequence ID" value="CAI4213102.1"/>
    <property type="molecule type" value="Genomic_DNA"/>
</dbReference>
<evidence type="ECO:0000256" key="2">
    <source>
        <dbReference type="SAM" id="SignalP"/>
    </source>
</evidence>
<gene>
    <name evidence="3" type="ORF">PPNO1_LOCUS2855</name>
</gene>
<dbReference type="Proteomes" id="UP000838763">
    <property type="component" value="Unassembled WGS sequence"/>
</dbReference>
<organism evidence="3 4">
    <name type="scientific">Parascedosporium putredinis</name>
    <dbReference type="NCBI Taxonomy" id="1442378"/>
    <lineage>
        <taxon>Eukaryota</taxon>
        <taxon>Fungi</taxon>
        <taxon>Dikarya</taxon>
        <taxon>Ascomycota</taxon>
        <taxon>Pezizomycotina</taxon>
        <taxon>Sordariomycetes</taxon>
        <taxon>Hypocreomycetidae</taxon>
        <taxon>Microascales</taxon>
        <taxon>Microascaceae</taxon>
        <taxon>Parascedosporium</taxon>
    </lineage>
</organism>
<feature type="compositionally biased region" description="Basic and acidic residues" evidence="1">
    <location>
        <begin position="213"/>
        <end position="235"/>
    </location>
</feature>
<feature type="region of interest" description="Disordered" evidence="1">
    <location>
        <begin position="206"/>
        <end position="235"/>
    </location>
</feature>
<feature type="signal peptide" evidence="2">
    <location>
        <begin position="1"/>
        <end position="19"/>
    </location>
</feature>